<evidence type="ECO:0000256" key="5">
    <source>
        <dbReference type="ARBA" id="ARBA00022771"/>
    </source>
</evidence>
<evidence type="ECO:0000256" key="6">
    <source>
        <dbReference type="ARBA" id="ARBA00022833"/>
    </source>
</evidence>
<dbReference type="PROSITE" id="PS50880">
    <property type="entry name" value="TOPRIM"/>
    <property type="match status" value="1"/>
</dbReference>
<dbReference type="PRINTS" id="PR00417">
    <property type="entry name" value="PRTPISMRASEI"/>
</dbReference>
<dbReference type="EMBL" id="PQVP01000006">
    <property type="protein sequence ID" value="POZ80254.1"/>
    <property type="molecule type" value="Genomic_DNA"/>
</dbReference>
<dbReference type="InterPro" id="IPR013497">
    <property type="entry name" value="Topo_IA_cen"/>
</dbReference>
<proteinExistence type="inferred from homology"/>
<dbReference type="InterPro" id="IPR023406">
    <property type="entry name" value="Topo_IA_AS"/>
</dbReference>
<dbReference type="GO" id="GO:0003917">
    <property type="term" value="F:DNA topoisomerase type I (single strand cut, ATP-independent) activity"/>
    <property type="evidence" value="ECO:0007669"/>
    <property type="project" value="UniProtKB-EC"/>
</dbReference>
<evidence type="ECO:0000256" key="13">
    <source>
        <dbReference type="ARBA" id="ARBA00032877"/>
    </source>
</evidence>
<dbReference type="GO" id="GO:0006281">
    <property type="term" value="P:DNA repair"/>
    <property type="evidence" value="ECO:0007669"/>
    <property type="project" value="TreeGrafter"/>
</dbReference>
<evidence type="ECO:0000259" key="15">
    <source>
        <dbReference type="PROSITE" id="PS50880"/>
    </source>
</evidence>
<dbReference type="Proteomes" id="UP000238655">
    <property type="component" value="Unassembled WGS sequence"/>
</dbReference>
<dbReference type="Gene3D" id="3.30.65.10">
    <property type="entry name" value="Bacterial Topoisomerase I, domain 1"/>
    <property type="match status" value="1"/>
</dbReference>
<keyword evidence="7" id="KW-0799">Topoisomerase</keyword>
<dbReference type="InterPro" id="IPR013825">
    <property type="entry name" value="Topo_IA_cen_sub2"/>
</dbReference>
<dbReference type="InterPro" id="IPR013824">
    <property type="entry name" value="Topo_IA_cen_sub1"/>
</dbReference>
<dbReference type="SUPFAM" id="SSF56712">
    <property type="entry name" value="Prokaryotic type I DNA topoisomerase"/>
    <property type="match status" value="1"/>
</dbReference>
<dbReference type="InterPro" id="IPR003601">
    <property type="entry name" value="Topo_IA_2"/>
</dbReference>
<dbReference type="PROSITE" id="PS52039">
    <property type="entry name" value="TOPO_IA_2"/>
    <property type="match status" value="1"/>
</dbReference>
<dbReference type="InterPro" id="IPR003602">
    <property type="entry name" value="Topo_IA_DNA-bd_dom"/>
</dbReference>
<dbReference type="GO" id="GO:0008270">
    <property type="term" value="F:zinc ion binding"/>
    <property type="evidence" value="ECO:0007669"/>
    <property type="project" value="UniProtKB-KW"/>
</dbReference>
<feature type="region of interest" description="Disordered" evidence="14">
    <location>
        <begin position="643"/>
        <end position="666"/>
    </location>
</feature>
<dbReference type="GO" id="GO:0006310">
    <property type="term" value="P:DNA recombination"/>
    <property type="evidence" value="ECO:0007669"/>
    <property type="project" value="TreeGrafter"/>
</dbReference>
<dbReference type="InterPro" id="IPR000380">
    <property type="entry name" value="Topo_IA"/>
</dbReference>
<keyword evidence="6" id="KW-0862">Zinc</keyword>
<dbReference type="InterPro" id="IPR006171">
    <property type="entry name" value="TOPRIM_dom"/>
</dbReference>
<dbReference type="Gene3D" id="3.40.50.140">
    <property type="match status" value="1"/>
</dbReference>
<dbReference type="InterPro" id="IPR013826">
    <property type="entry name" value="Topo_IA_cen_sub3"/>
</dbReference>
<dbReference type="AlphaFoldDB" id="A0A2S5DMD4"/>
<dbReference type="SMART" id="SM00436">
    <property type="entry name" value="TOP1Bc"/>
    <property type="match status" value="1"/>
</dbReference>
<dbReference type="InterPro" id="IPR023405">
    <property type="entry name" value="Topo_IA_core_domain"/>
</dbReference>
<evidence type="ECO:0000256" key="1">
    <source>
        <dbReference type="ARBA" id="ARBA00000213"/>
    </source>
</evidence>
<evidence type="ECO:0000256" key="12">
    <source>
        <dbReference type="ARBA" id="ARBA00032235"/>
    </source>
</evidence>
<evidence type="ECO:0000256" key="11">
    <source>
        <dbReference type="ARBA" id="ARBA00031985"/>
    </source>
</evidence>
<keyword evidence="4" id="KW-0479">Metal-binding</keyword>
<dbReference type="SMART" id="SM00437">
    <property type="entry name" value="TOP1Ac"/>
    <property type="match status" value="1"/>
</dbReference>
<dbReference type="EC" id="5.6.2.1" evidence="3"/>
<evidence type="ECO:0000259" key="16">
    <source>
        <dbReference type="PROSITE" id="PS52039"/>
    </source>
</evidence>
<dbReference type="Gene3D" id="1.10.460.10">
    <property type="entry name" value="Topoisomerase I, domain 2"/>
    <property type="match status" value="1"/>
</dbReference>
<comment type="caution">
    <text evidence="17">The sequence shown here is derived from an EMBL/GenBank/DDBJ whole genome shotgun (WGS) entry which is preliminary data.</text>
</comment>
<evidence type="ECO:0000256" key="8">
    <source>
        <dbReference type="ARBA" id="ARBA00023125"/>
    </source>
</evidence>
<evidence type="ECO:0000256" key="3">
    <source>
        <dbReference type="ARBA" id="ARBA00012891"/>
    </source>
</evidence>
<dbReference type="Pfam" id="PF01131">
    <property type="entry name" value="Topoisom_bac"/>
    <property type="match status" value="1"/>
</dbReference>
<evidence type="ECO:0000256" key="10">
    <source>
        <dbReference type="ARBA" id="ARBA00030003"/>
    </source>
</evidence>
<dbReference type="RefSeq" id="WP_105750058.1">
    <property type="nucleotide sequence ID" value="NZ_PQVP01000006.1"/>
</dbReference>
<keyword evidence="8" id="KW-0238">DNA-binding</keyword>
<accession>A0A2S5DMD4</accession>
<protein>
    <recommendedName>
        <fullName evidence="3">DNA topoisomerase</fullName>
        <ecNumber evidence="3">5.6.2.1</ecNumber>
    </recommendedName>
    <alternativeName>
        <fullName evidence="13">Omega-protein</fullName>
    </alternativeName>
    <alternativeName>
        <fullName evidence="12">Relaxing enzyme</fullName>
    </alternativeName>
    <alternativeName>
        <fullName evidence="10">Swivelase</fullName>
    </alternativeName>
    <alternativeName>
        <fullName evidence="11">Untwisting enzyme</fullName>
    </alternativeName>
</protein>
<comment type="catalytic activity">
    <reaction evidence="1">
        <text>ATP-independent breakage of single-stranded DNA, followed by passage and rejoining.</text>
        <dbReference type="EC" id="5.6.2.1"/>
    </reaction>
</comment>
<dbReference type="PROSITE" id="PS00396">
    <property type="entry name" value="TOPO_IA_1"/>
    <property type="match status" value="1"/>
</dbReference>
<dbReference type="SUPFAM" id="SSF57783">
    <property type="entry name" value="Zinc beta-ribbon"/>
    <property type="match status" value="1"/>
</dbReference>
<dbReference type="Pfam" id="PF01396">
    <property type="entry name" value="Zn_ribbon_Top1"/>
    <property type="match status" value="1"/>
</dbReference>
<keyword evidence="5" id="KW-0863">Zinc-finger</keyword>
<evidence type="ECO:0000256" key="7">
    <source>
        <dbReference type="ARBA" id="ARBA00023029"/>
    </source>
</evidence>
<reference evidence="17 18" key="1">
    <citation type="submission" date="2018-01" db="EMBL/GenBank/DDBJ databases">
        <title>Successful Treatment of Persistent Burkholderia cepacia Bacteremia with Ceftazidime-Avibactam.</title>
        <authorList>
            <person name="Tamma P."/>
            <person name="Fan Y."/>
            <person name="Bergman Y."/>
            <person name="Sick-Samuels A."/>
            <person name="Hsu A."/>
            <person name="Timp W."/>
            <person name="Simner P."/>
        </authorList>
    </citation>
    <scope>NUCLEOTIDE SEQUENCE [LARGE SCALE GENOMIC DNA]</scope>
    <source>
        <strain evidence="17 18">170816</strain>
    </source>
</reference>
<organism evidence="17 18">
    <name type="scientific">Burkholderia contaminans</name>
    <dbReference type="NCBI Taxonomy" id="488447"/>
    <lineage>
        <taxon>Bacteria</taxon>
        <taxon>Pseudomonadati</taxon>
        <taxon>Pseudomonadota</taxon>
        <taxon>Betaproteobacteria</taxon>
        <taxon>Burkholderiales</taxon>
        <taxon>Burkholderiaceae</taxon>
        <taxon>Burkholderia</taxon>
        <taxon>Burkholderia cepacia complex</taxon>
    </lineage>
</organism>
<evidence type="ECO:0000256" key="9">
    <source>
        <dbReference type="ARBA" id="ARBA00023235"/>
    </source>
</evidence>
<dbReference type="InterPro" id="IPR013498">
    <property type="entry name" value="Topo_IA_Znf"/>
</dbReference>
<dbReference type="GO" id="GO:0043597">
    <property type="term" value="C:cytoplasmic replication fork"/>
    <property type="evidence" value="ECO:0007669"/>
    <property type="project" value="TreeGrafter"/>
</dbReference>
<sequence length="703" mass="76742">MKVYKVYIAEKKSLGIAVAEQLMKASPTIDSGNEPIIAGKDWAVCWPNGHILEQEDPDFYLAQRFPGAPKTITGKIRWTFDHIPLVPEKWALKVVPDKARLFKTIEQLVAKASVIYNVGDPDFEGQLLIDEILEELRYAGPVKRVLISAYDEHSVRTGLQNERDNAEYRGWRDAALARSRADWLCGMNYTRAATLSSQAAGYAGGVVTIGRVQTTVLGLIVARDLEIENFKPVDYFALTANMQVAAGRFAARWIPHEGQAGLDPEGRLLDQGLANALNAHVSGKVGKVIDYADEDLREGPPLPFSLDKLQILAGKKYGYKPDEVLEAAQNLYEKHKLTTYPRTDCQFLPLGQLGDAAMVLEAASTNMRLEQKIEQHIDHTRKSRAWNDGKVTAHHAIIPTSQTANLSHLSTIERHIYDEVAKRYVAQFLPDRQYRKVTAKVDVAGQHFGASGSTTTFVGWKMIDGAVDDESAGDAKDQDSLLPVMSQGEAATCLGLVIEKKKTKAPDPFTDSSLLDAMTNIHKFVSNEQIRALLKEAQGIGTPATRDSFVPKLVTTGMLIREESPGAKGGKKAKEANLRSTPTGRALIKGIPAELAVPDMTALWESAMQQIAAGKASVDKFLAMQSDWIGKTVSLFRTTPLSLPDPPGVKKRPAGSGPRTPAKMAGQDCPMCGSPMVERMGGKFLGCSSYPKCKHTINVAAAA</sequence>
<evidence type="ECO:0000256" key="2">
    <source>
        <dbReference type="ARBA" id="ARBA00009446"/>
    </source>
</evidence>
<name>A0A2S5DMD4_9BURK</name>
<dbReference type="Gene3D" id="1.10.290.10">
    <property type="entry name" value="Topoisomerase I, domain 4"/>
    <property type="match status" value="1"/>
</dbReference>
<evidence type="ECO:0000256" key="4">
    <source>
        <dbReference type="ARBA" id="ARBA00022723"/>
    </source>
</evidence>
<evidence type="ECO:0000313" key="17">
    <source>
        <dbReference type="EMBL" id="POZ80254.1"/>
    </source>
</evidence>
<feature type="domain" description="Topo IA-type catalytic" evidence="16">
    <location>
        <begin position="168"/>
        <end position="633"/>
    </location>
</feature>
<gene>
    <name evidence="17" type="ORF">C3743_40490</name>
</gene>
<dbReference type="NCBIfam" id="NF005829">
    <property type="entry name" value="PRK07726.1"/>
    <property type="match status" value="1"/>
</dbReference>
<dbReference type="Pfam" id="PF01751">
    <property type="entry name" value="Toprim"/>
    <property type="match status" value="1"/>
</dbReference>
<dbReference type="CDD" id="cd00186">
    <property type="entry name" value="TOP1Ac"/>
    <property type="match status" value="1"/>
</dbReference>
<keyword evidence="9 17" id="KW-0413">Isomerase</keyword>
<dbReference type="PANTHER" id="PTHR11390:SF21">
    <property type="entry name" value="DNA TOPOISOMERASE 3-ALPHA"/>
    <property type="match status" value="1"/>
</dbReference>
<dbReference type="PANTHER" id="PTHR11390">
    <property type="entry name" value="PROKARYOTIC DNA TOPOISOMERASE"/>
    <property type="match status" value="1"/>
</dbReference>
<dbReference type="GO" id="GO:0003677">
    <property type="term" value="F:DNA binding"/>
    <property type="evidence" value="ECO:0007669"/>
    <property type="project" value="UniProtKB-KW"/>
</dbReference>
<comment type="similarity">
    <text evidence="2">Belongs to the type IA topoisomerase family.</text>
</comment>
<dbReference type="Gene3D" id="2.70.20.10">
    <property type="entry name" value="Topoisomerase I, domain 3"/>
    <property type="match status" value="1"/>
</dbReference>
<dbReference type="GO" id="GO:0006265">
    <property type="term" value="P:DNA topological change"/>
    <property type="evidence" value="ECO:0007669"/>
    <property type="project" value="InterPro"/>
</dbReference>
<evidence type="ECO:0000313" key="18">
    <source>
        <dbReference type="Proteomes" id="UP000238655"/>
    </source>
</evidence>
<feature type="domain" description="Toprim" evidence="15">
    <location>
        <begin position="4"/>
        <end position="151"/>
    </location>
</feature>
<evidence type="ECO:0000256" key="14">
    <source>
        <dbReference type="SAM" id="MobiDB-lite"/>
    </source>
</evidence>